<dbReference type="PROSITE" id="PS50158">
    <property type="entry name" value="ZF_CCHC"/>
    <property type="match status" value="1"/>
</dbReference>
<keyword evidence="6" id="KW-0645">Protease</keyword>
<dbReference type="KEGG" id="vg:1724974"/>
<comment type="subcellular location">
    <subcellularLocation>
        <location evidence="2">Virion</location>
    </subcellularLocation>
</comment>
<dbReference type="InterPro" id="IPR010999">
    <property type="entry name" value="Retrovr_matrix"/>
</dbReference>
<keyword evidence="11" id="KW-0479">Metal-binding</keyword>
<keyword evidence="19" id="KW-0862">Zinc</keyword>
<keyword evidence="5" id="KW-0945">Host-virus interaction</keyword>
<evidence type="ECO:0000256" key="31">
    <source>
        <dbReference type="ARBA" id="ARBA00023288"/>
    </source>
</evidence>
<evidence type="ECO:0000259" key="39">
    <source>
        <dbReference type="PROSITE" id="PS50878"/>
    </source>
</evidence>
<keyword evidence="21" id="KW-0946">Virion</keyword>
<keyword evidence="12" id="KW-0677">Repeat</keyword>
<dbReference type="Gene3D" id="3.10.10.10">
    <property type="entry name" value="HIV Type 1 Reverse Transcriptase, subunit A, domain 1"/>
    <property type="match status" value="1"/>
</dbReference>
<dbReference type="InterPro" id="IPR043502">
    <property type="entry name" value="DNA/RNA_pol_sf"/>
</dbReference>
<keyword evidence="16 34" id="KW-0863">Zinc-finger</keyword>
<evidence type="ECO:0000256" key="3">
    <source>
        <dbReference type="ARBA" id="ARBA00021895"/>
    </source>
</evidence>
<dbReference type="SUPFAM" id="SSF56672">
    <property type="entry name" value="DNA/RNA polymerases"/>
    <property type="match status" value="1"/>
</dbReference>
<dbReference type="Gene3D" id="3.30.70.270">
    <property type="match status" value="2"/>
</dbReference>
<dbReference type="Gene3D" id="1.10.1200.30">
    <property type="match status" value="1"/>
</dbReference>
<dbReference type="GO" id="GO:0003677">
    <property type="term" value="F:DNA binding"/>
    <property type="evidence" value="ECO:0007669"/>
    <property type="project" value="UniProtKB-KW"/>
</dbReference>
<dbReference type="RefSeq" id="NP_056907.1">
    <property type="nucleotide sequence ID" value="NC_001815.1"/>
</dbReference>
<dbReference type="InterPro" id="IPR002156">
    <property type="entry name" value="RNaseH_domain"/>
</dbReference>
<evidence type="ECO:0000256" key="2">
    <source>
        <dbReference type="ARBA" id="ARBA00004328"/>
    </source>
</evidence>
<keyword evidence="20" id="KW-0460">Magnesium</keyword>
<evidence type="ECO:0000259" key="40">
    <source>
        <dbReference type="PROSITE" id="PS50879"/>
    </source>
</evidence>
<keyword evidence="9" id="KW-0519">Myristate</keyword>
<dbReference type="InterPro" id="IPR001037">
    <property type="entry name" value="Integrase_C_retrovir"/>
</dbReference>
<dbReference type="InterPro" id="IPR018061">
    <property type="entry name" value="Retropepsins"/>
</dbReference>
<evidence type="ECO:0000259" key="41">
    <source>
        <dbReference type="PROSITE" id="PS50994"/>
    </source>
</evidence>
<keyword evidence="23" id="KW-0695">RNA-directed DNA polymerase</keyword>
<keyword evidence="24" id="KW-1190">Host gene expression shutoff by virus</keyword>
<feature type="domain" description="Peptidase A2" evidence="38">
    <location>
        <begin position="469"/>
        <end position="547"/>
    </location>
</feature>
<dbReference type="Pfam" id="PF00552">
    <property type="entry name" value="IN_DBD_C"/>
    <property type="match status" value="1"/>
</dbReference>
<dbReference type="InterPro" id="IPR003308">
    <property type="entry name" value="Integrase_Zn-bd_dom_N"/>
</dbReference>
<feature type="compositionally biased region" description="Pro residues" evidence="36">
    <location>
        <begin position="94"/>
        <end position="127"/>
    </location>
</feature>
<dbReference type="SUPFAM" id="SSF47836">
    <property type="entry name" value="Retroviral matrix proteins"/>
    <property type="match status" value="1"/>
</dbReference>
<evidence type="ECO:0000256" key="30">
    <source>
        <dbReference type="ARBA" id="ARBA00023268"/>
    </source>
</evidence>
<keyword evidence="29" id="KW-1262">Eukaryotic host gene expression shutoff by virus</keyword>
<evidence type="ECO:0000256" key="22">
    <source>
        <dbReference type="ARBA" id="ARBA00022908"/>
    </source>
</evidence>
<feature type="domain" description="Reverse transcriptase" evidence="39">
    <location>
        <begin position="619"/>
        <end position="809"/>
    </location>
</feature>
<dbReference type="InterPro" id="IPR008919">
    <property type="entry name" value="Retrov_capsid_N"/>
</dbReference>
<keyword evidence="13" id="KW-0064">Aspartyl protease</keyword>
<dbReference type="InterPro" id="IPR008916">
    <property type="entry name" value="Retrov_capsid_C"/>
</dbReference>
<keyword evidence="7" id="KW-0808">Transferase</keyword>
<keyword evidence="15" id="KW-0255">Endonuclease</keyword>
<dbReference type="GO" id="GO:0075713">
    <property type="term" value="P:establishment of integrated proviral latency"/>
    <property type="evidence" value="ECO:0007669"/>
    <property type="project" value="UniProtKB-KW"/>
</dbReference>
<dbReference type="SMART" id="SM00343">
    <property type="entry name" value="ZnF_C2HC"/>
    <property type="match status" value="2"/>
</dbReference>
<dbReference type="GO" id="GO:0015074">
    <property type="term" value="P:DNA integration"/>
    <property type="evidence" value="ECO:0007669"/>
    <property type="project" value="UniProtKB-KW"/>
</dbReference>
<evidence type="ECO:0000256" key="12">
    <source>
        <dbReference type="ARBA" id="ARBA00022737"/>
    </source>
</evidence>
<proteinExistence type="predicted"/>
<dbReference type="GO" id="GO:0039657">
    <property type="term" value="P:symbiont-mediated suppression of host gene expression"/>
    <property type="evidence" value="ECO:0007669"/>
    <property type="project" value="UniProtKB-KW"/>
</dbReference>
<dbReference type="GO" id="GO:0008270">
    <property type="term" value="F:zinc ion binding"/>
    <property type="evidence" value="ECO:0007669"/>
    <property type="project" value="UniProtKB-KW"/>
</dbReference>
<evidence type="ECO:0000313" key="43">
    <source>
        <dbReference type="EMBL" id="CAA74901.1"/>
    </source>
</evidence>
<evidence type="ECO:0000256" key="20">
    <source>
        <dbReference type="ARBA" id="ARBA00022842"/>
    </source>
</evidence>
<evidence type="ECO:0000256" key="36">
    <source>
        <dbReference type="SAM" id="MobiDB-lite"/>
    </source>
</evidence>
<organism evidence="43">
    <name type="scientific">Simian T-lymphotropic virus 2</name>
    <dbReference type="NCBI Taxonomy" id="33748"/>
    <lineage>
        <taxon>Viruses</taxon>
        <taxon>Riboviria</taxon>
        <taxon>Pararnavirae</taxon>
        <taxon>Artverviricota</taxon>
        <taxon>Revtraviricetes</taxon>
        <taxon>Ortervirales</taxon>
        <taxon>Retroviridae</taxon>
        <taxon>Orthoretrovirinae</taxon>
        <taxon>Deltaretrovirus</taxon>
        <taxon>Deltaretrovirus priTlym2</taxon>
        <taxon>Primate T-lymphotropic virus 2</taxon>
    </lineage>
</organism>
<evidence type="ECO:0000256" key="21">
    <source>
        <dbReference type="ARBA" id="ARBA00022844"/>
    </source>
</evidence>
<feature type="domain" description="CCHC-type" evidence="37">
    <location>
        <begin position="362"/>
        <end position="375"/>
    </location>
</feature>
<evidence type="ECO:0000256" key="1">
    <source>
        <dbReference type="ARBA" id="ARBA00001946"/>
    </source>
</evidence>
<keyword evidence="27" id="KW-0233">DNA recombination</keyword>
<dbReference type="GO" id="GO:0035613">
    <property type="term" value="F:RNA stem-loop binding"/>
    <property type="evidence" value="ECO:0007669"/>
    <property type="project" value="TreeGrafter"/>
</dbReference>
<dbReference type="InterPro" id="IPR001969">
    <property type="entry name" value="Aspartic_peptidase_AS"/>
</dbReference>
<dbReference type="InterPro" id="IPR036875">
    <property type="entry name" value="Znf_CCHC_sf"/>
</dbReference>
<dbReference type="Proteomes" id="UP000201934">
    <property type="component" value="Segment"/>
</dbReference>
<dbReference type="PROSITE" id="PS50879">
    <property type="entry name" value="RNASE_H_1"/>
    <property type="match status" value="1"/>
</dbReference>
<evidence type="ECO:0000256" key="11">
    <source>
        <dbReference type="ARBA" id="ARBA00022723"/>
    </source>
</evidence>
<dbReference type="Pfam" id="PF00665">
    <property type="entry name" value="rve"/>
    <property type="match status" value="1"/>
</dbReference>
<evidence type="ECO:0000256" key="17">
    <source>
        <dbReference type="ARBA" id="ARBA00022801"/>
    </source>
</evidence>
<dbReference type="InterPro" id="IPR043128">
    <property type="entry name" value="Rev_trsase/Diguanyl_cyclase"/>
</dbReference>
<dbReference type="SUPFAM" id="SSF47943">
    <property type="entry name" value="Retrovirus capsid protein, N-terminal core domain"/>
    <property type="match status" value="1"/>
</dbReference>
<evidence type="ECO:0000256" key="35">
    <source>
        <dbReference type="PROSITE-ProRule" id="PRU00506"/>
    </source>
</evidence>
<evidence type="ECO:0000256" key="33">
    <source>
        <dbReference type="ARBA" id="ARBA00029980"/>
    </source>
</evidence>
<dbReference type="GO" id="GO:0006310">
    <property type="term" value="P:DNA recombination"/>
    <property type="evidence" value="ECO:0007669"/>
    <property type="project" value="UniProtKB-KW"/>
</dbReference>
<evidence type="ECO:0000256" key="25">
    <source>
        <dbReference type="ARBA" id="ARBA00023086"/>
    </source>
</evidence>
<dbReference type="InterPro" id="IPR036862">
    <property type="entry name" value="Integrase_C_dom_sf_retrovir"/>
</dbReference>
<sequence>MGQTYGLSSSPIPKAPRGLSTHHWLNFLQAAYRLQPGPSDFDFQQLRRFLKLALKTPIWLNPIDYSLLASLIPKGYPGRTIEIINVLIKNQTSPTPPPAPSLPEPANPPPLQQPSAPPEPHTPPPYIKPPATHCLPILHPHGAPSAHSPWQMKDLQAIKQEVSTSAPGSPQFMQTVRLAIQQFDPTAKDLQDLLQYLCSSLVVSLHHQQFHTLITEAETRGMTGYNPMAGPLRMQANNPAQQGLRREYQNLWLAAFSALPGNTRDPSWAAILQGLEEPYCAFVERLNVALDNGLPEGTPKEPILRSLAYSNANKDCQKLLQARGHTNSPLGDMLRACQAWTPKDKARVLVVQPRKPPPTQPCFRCGKTGHWSRDCTLPRPPPGPCPLCKDPSHWKRDCPQFKPPPTEEEPLLLDLPSDAIATEEKKLPGGGDVISPQQISMLPVIPLEQQHQPLLDVQVSIAGAPPRPTQALLDTGADLTVLPQALAPESVSVSDTTVLGAGGQTSSQFKLLQSPLCVYLPFRRAPVTLPSCLVDTNSKWAIIGRDILQKCQSVLYLPEDNLCKGTPRLPDGITPPRLLPVTTPNVIGLEHFPPPPQIDQFPFKPERLQALTDLVSKALEASYIEPYSGPGNNPVFPVKKPNGKWRFIHDLRATNAITTTLASPSPGPPDLTSLSTALPYLQTIDLTDAFFQIPLPKQFQPYFAFTIPQPCNYGPGARYAWTVLPQGFKNSPTLFEQQLAAVLSPIRKTFPMSTIIQYMDDILLASPTQEELQQLSKMTLQALVTHGLPVSQEKTQQTPGQIRFLGQVISPNHITYETTPTIPIKSQWTLTELQTVLGEIQWVSKGTPILRKHLQCLYSALRGYQDPRAHLLLQKQQLHALHAIQQALQHNCRSRLNPALPILGLISLSSSGTTSVLFQARQRWPLVWLHTPHPPTSLCPWGHLLACTILTLDKYSLQHYGQLCQSFHHNMSNTALHDFVKNSPHPSVGILIHHMGRFHNLGSQPSGPWRTLLHLPALLQEPRLLRPLFTLSPVVLTTAPCLFSDGSSQKAAYVLWDQTILHHDSVTLPPHGSNSAQKGELLALLSGIRAAKSWPSLNIFLDSKYLIKYLHSLAIGAFLGTSTHQSLYAHLPTLLHNKVIYLHHIRSHTNLPDPISTLNEYTDSLIIAPLIPLTPQDLHKLTHCNSRALVSSGATPQQAKSLLQTCYTCNIINSQHHMPQGHIRRGLMPNHIWQGDVTHYKYKRNRYCLHVWVDTFSNAVSITCKTKETSSETVSALLHAITILGKPLSINTDNGSAFLSQEFQAFCASWHIKHSTHVPYNSTSSGLVERTNGIVKALLNKYLLDSPNLPLDNAISKALWTLNQLNVMSSQWKTRWQLHHGPRLRPIPETPRPSRAPTNWYYYKLPGLTNQRWKGPLQSLQEAAGAALLSIDGSPQWIPWRLLKKTVCPRPDGSELVAHAATDHQHHG</sequence>
<evidence type="ECO:0000256" key="4">
    <source>
        <dbReference type="ARBA" id="ARBA00022561"/>
    </source>
</evidence>
<evidence type="ECO:0000256" key="32">
    <source>
        <dbReference type="ARBA" id="ARBA00023296"/>
    </source>
</evidence>
<dbReference type="InterPro" id="IPR036397">
    <property type="entry name" value="RNaseH_sf"/>
</dbReference>
<dbReference type="Pfam" id="PF00075">
    <property type="entry name" value="RNase_H"/>
    <property type="match status" value="1"/>
</dbReference>
<dbReference type="InterPro" id="IPR012337">
    <property type="entry name" value="RNaseH-like_sf"/>
</dbReference>
<evidence type="ECO:0000256" key="28">
    <source>
        <dbReference type="ARBA" id="ARBA00023195"/>
    </source>
</evidence>
<keyword evidence="10" id="KW-0540">Nuclease</keyword>
<keyword evidence="30" id="KW-0511">Multifunctional enzyme</keyword>
<keyword evidence="26" id="KW-0238">DNA-binding</keyword>
<dbReference type="GO" id="GO:0003964">
    <property type="term" value="F:RNA-directed DNA polymerase activity"/>
    <property type="evidence" value="ECO:0007669"/>
    <property type="project" value="UniProtKB-KW"/>
</dbReference>
<evidence type="ECO:0000256" key="24">
    <source>
        <dbReference type="ARBA" id="ARBA00022995"/>
    </source>
</evidence>
<evidence type="ECO:0000256" key="9">
    <source>
        <dbReference type="ARBA" id="ARBA00022707"/>
    </source>
</evidence>
<accession>O70641</accession>
<keyword evidence="14" id="KW-0688">Ribosomal frameshifting</keyword>
<dbReference type="GO" id="GO:0046718">
    <property type="term" value="P:symbiont entry into host cell"/>
    <property type="evidence" value="ECO:0007669"/>
    <property type="project" value="UniProtKB-KW"/>
</dbReference>
<dbReference type="Pfam" id="PF19317">
    <property type="entry name" value="Gag_p24_C"/>
    <property type="match status" value="1"/>
</dbReference>
<evidence type="ECO:0000259" key="42">
    <source>
        <dbReference type="PROSITE" id="PS51027"/>
    </source>
</evidence>
<dbReference type="GO" id="GO:0005198">
    <property type="term" value="F:structural molecule activity"/>
    <property type="evidence" value="ECO:0007669"/>
    <property type="project" value="InterPro"/>
</dbReference>
<evidence type="ECO:0000256" key="6">
    <source>
        <dbReference type="ARBA" id="ARBA00022670"/>
    </source>
</evidence>
<dbReference type="PANTHER" id="PTHR41694">
    <property type="entry name" value="ENDOGENOUS RETROVIRUS GROUP K MEMBER POL PROTEIN"/>
    <property type="match status" value="1"/>
</dbReference>
<keyword evidence="8" id="KW-0548">Nucleotidyltransferase</keyword>
<dbReference type="SUPFAM" id="SSF50122">
    <property type="entry name" value="DNA-binding domain of retroviral integrase"/>
    <property type="match status" value="1"/>
</dbReference>
<dbReference type="Gene3D" id="3.30.420.10">
    <property type="entry name" value="Ribonuclease H-like superfamily/Ribonuclease H"/>
    <property type="match status" value="2"/>
</dbReference>
<dbReference type="PROSITE" id="PS50994">
    <property type="entry name" value="INTEGRASE"/>
    <property type="match status" value="1"/>
</dbReference>
<evidence type="ECO:0000256" key="15">
    <source>
        <dbReference type="ARBA" id="ARBA00022759"/>
    </source>
</evidence>
<evidence type="ECO:0000259" key="37">
    <source>
        <dbReference type="PROSITE" id="PS50158"/>
    </source>
</evidence>
<name>O70641_9DELA</name>
<evidence type="ECO:0000259" key="38">
    <source>
        <dbReference type="PROSITE" id="PS50175"/>
    </source>
</evidence>
<feature type="domain" description="Integrase-type" evidence="42">
    <location>
        <begin position="1399"/>
        <end position="1448"/>
    </location>
</feature>
<dbReference type="Pfam" id="PF00077">
    <property type="entry name" value="RVP"/>
    <property type="match status" value="1"/>
</dbReference>
<evidence type="ECO:0000256" key="19">
    <source>
        <dbReference type="ARBA" id="ARBA00022833"/>
    </source>
</evidence>
<keyword evidence="25" id="KW-0543">Viral nucleoprotein</keyword>
<evidence type="ECO:0000256" key="13">
    <source>
        <dbReference type="ARBA" id="ARBA00022750"/>
    </source>
</evidence>
<dbReference type="Gene3D" id="1.10.375.10">
    <property type="entry name" value="Human Immunodeficiency Virus Type 1 Capsid Protein"/>
    <property type="match status" value="1"/>
</dbReference>
<reference evidence="43" key="1">
    <citation type="journal article" date="1998" name="Virology">
        <title>The simian T-lymphotropic virus STLV-PP1664 from Pan paniscus is distinctly related to HTLV-2 but differs in genomic organization.</title>
        <authorList>
            <person name="Van Brussel M."/>
            <person name="Salemi M."/>
            <person name="Liu H.F."/>
            <person name="Gabriels J."/>
            <person name="Goubau P."/>
            <person name="Desmyter J."/>
            <person name="Vandamme A.M."/>
        </authorList>
    </citation>
    <scope>NUCLEOTIDE SEQUENCE [LARGE SCALE GENOMIC DNA]</scope>
    <source>
        <strain evidence="43">PP1664</strain>
    </source>
</reference>
<evidence type="ECO:0000256" key="18">
    <source>
        <dbReference type="ARBA" id="ARBA00022809"/>
    </source>
</evidence>
<dbReference type="InterPro" id="IPR000477">
    <property type="entry name" value="RT_dom"/>
</dbReference>
<dbReference type="SUPFAM" id="SSF53098">
    <property type="entry name" value="Ribonuclease H-like"/>
    <property type="match status" value="1"/>
</dbReference>
<evidence type="ECO:0000256" key="14">
    <source>
        <dbReference type="ARBA" id="ARBA00022758"/>
    </source>
</evidence>
<keyword evidence="4" id="KW-0167">Capsid protein</keyword>
<keyword evidence="22" id="KW-0229">DNA integration</keyword>
<keyword evidence="31" id="KW-0449">Lipoprotein</keyword>
<evidence type="ECO:0000256" key="5">
    <source>
        <dbReference type="ARBA" id="ARBA00022581"/>
    </source>
</evidence>
<dbReference type="SUPFAM" id="SSF47353">
    <property type="entry name" value="Retrovirus capsid dimerization domain-like"/>
    <property type="match status" value="1"/>
</dbReference>
<dbReference type="GO" id="GO:0004190">
    <property type="term" value="F:aspartic-type endopeptidase activity"/>
    <property type="evidence" value="ECO:0007669"/>
    <property type="project" value="UniProtKB-KW"/>
</dbReference>
<evidence type="ECO:0000256" key="16">
    <source>
        <dbReference type="ARBA" id="ARBA00022771"/>
    </source>
</evidence>
<dbReference type="Gene3D" id="2.40.70.10">
    <property type="entry name" value="Acid Proteases"/>
    <property type="match status" value="1"/>
</dbReference>
<evidence type="ECO:0000256" key="10">
    <source>
        <dbReference type="ARBA" id="ARBA00022722"/>
    </source>
</evidence>
<dbReference type="PROSITE" id="PS50878">
    <property type="entry name" value="RT_POL"/>
    <property type="match status" value="1"/>
</dbReference>
<evidence type="ECO:0000256" key="23">
    <source>
        <dbReference type="ARBA" id="ARBA00022918"/>
    </source>
</evidence>
<dbReference type="GeneID" id="1724974"/>
<evidence type="ECO:0000256" key="34">
    <source>
        <dbReference type="PROSITE-ProRule" id="PRU00047"/>
    </source>
</evidence>
<dbReference type="InterPro" id="IPR021109">
    <property type="entry name" value="Peptidase_aspartic_dom_sf"/>
</dbReference>
<dbReference type="Pfam" id="PF02022">
    <property type="entry name" value="Integrase_Zn"/>
    <property type="match status" value="1"/>
</dbReference>
<evidence type="ECO:0000256" key="27">
    <source>
        <dbReference type="ARBA" id="ARBA00023172"/>
    </source>
</evidence>
<dbReference type="SUPFAM" id="SSF50630">
    <property type="entry name" value="Acid proteases"/>
    <property type="match status" value="1"/>
</dbReference>
<dbReference type="Pfam" id="PF02228">
    <property type="entry name" value="Gag_p19"/>
    <property type="match status" value="1"/>
</dbReference>
<dbReference type="GO" id="GO:0019013">
    <property type="term" value="C:viral nucleocapsid"/>
    <property type="evidence" value="ECO:0007669"/>
    <property type="project" value="UniProtKB-KW"/>
</dbReference>
<dbReference type="Pfam" id="PF00078">
    <property type="entry name" value="RVT_1"/>
    <property type="match status" value="1"/>
</dbReference>
<dbReference type="Pfam" id="PF00098">
    <property type="entry name" value="zf-CCHC"/>
    <property type="match status" value="1"/>
</dbReference>
<dbReference type="InterPro" id="IPR003139">
    <property type="entry name" value="D_retro_matrix"/>
</dbReference>
<dbReference type="PROSITE" id="PS51027">
    <property type="entry name" value="INTEGRASE_DBD"/>
    <property type="match status" value="1"/>
</dbReference>
<feature type="domain" description="RNase H type-1" evidence="40">
    <location>
        <begin position="1036"/>
        <end position="1171"/>
    </location>
</feature>
<comment type="cofactor">
    <cofactor evidence="1">
        <name>Mg(2+)</name>
        <dbReference type="ChEBI" id="CHEBI:18420"/>
    </cofactor>
</comment>
<dbReference type="PROSITE" id="PS50175">
    <property type="entry name" value="ASP_PROT_RETROV"/>
    <property type="match status" value="1"/>
</dbReference>
<dbReference type="InterPro" id="IPR001995">
    <property type="entry name" value="Peptidase_A2_cat"/>
</dbReference>
<dbReference type="InterPro" id="IPR045345">
    <property type="entry name" value="Gag_p24_C"/>
</dbReference>
<dbReference type="SUPFAM" id="SSF57756">
    <property type="entry name" value="Retrovirus zinc finger-like domains"/>
    <property type="match status" value="1"/>
</dbReference>
<feature type="domain" description="Integrase catalytic" evidence="41">
    <location>
        <begin position="1225"/>
        <end position="1383"/>
    </location>
</feature>
<dbReference type="PROSITE" id="PS00141">
    <property type="entry name" value="ASP_PROTEASE"/>
    <property type="match status" value="1"/>
</dbReference>
<dbReference type="InterPro" id="IPR001584">
    <property type="entry name" value="Integrase_cat-core"/>
</dbReference>
<feature type="region of interest" description="Disordered" evidence="36">
    <location>
        <begin position="92"/>
        <end position="127"/>
    </location>
</feature>
<dbReference type="GO" id="GO:0075523">
    <property type="term" value="P:viral translational frameshifting"/>
    <property type="evidence" value="ECO:0007669"/>
    <property type="project" value="UniProtKB-KW"/>
</dbReference>
<dbReference type="GO" id="GO:0006508">
    <property type="term" value="P:proteolysis"/>
    <property type="evidence" value="ECO:0007669"/>
    <property type="project" value="UniProtKB-KW"/>
</dbReference>
<keyword evidence="32" id="KW-1160">Virus entry into host cell</keyword>
<evidence type="ECO:0000256" key="29">
    <source>
        <dbReference type="ARBA" id="ARBA00023247"/>
    </source>
</evidence>
<evidence type="ECO:0000256" key="8">
    <source>
        <dbReference type="ARBA" id="ARBA00022695"/>
    </source>
</evidence>
<protein>
    <recommendedName>
        <fullName evidence="3">Gag-Pro-Pol polyprotein</fullName>
    </recommendedName>
    <alternativeName>
        <fullName evidence="33">Pr160Gag-Pro-Pol</fullName>
    </alternativeName>
</protein>
<keyword evidence="18" id="KW-1193">Eukaryotic host translation shutoff by virus</keyword>
<dbReference type="PANTHER" id="PTHR41694:SF3">
    <property type="entry name" value="RNA-DIRECTED DNA POLYMERASE-RELATED"/>
    <property type="match status" value="1"/>
</dbReference>
<dbReference type="GO" id="GO:0044826">
    <property type="term" value="P:viral genome integration into host DNA"/>
    <property type="evidence" value="ECO:0007669"/>
    <property type="project" value="UniProtKB-KW"/>
</dbReference>
<evidence type="ECO:0000256" key="26">
    <source>
        <dbReference type="ARBA" id="ARBA00023125"/>
    </source>
</evidence>
<dbReference type="Gene3D" id="1.10.185.10">
    <property type="entry name" value="Delta-retroviral matrix"/>
    <property type="match status" value="1"/>
</dbReference>
<dbReference type="GO" id="GO:0004523">
    <property type="term" value="F:RNA-DNA hybrid ribonuclease activity"/>
    <property type="evidence" value="ECO:0007669"/>
    <property type="project" value="InterPro"/>
</dbReference>
<keyword evidence="28" id="KW-1179">Viral genome integration</keyword>
<dbReference type="Pfam" id="PF00607">
    <property type="entry name" value="Gag_p24"/>
    <property type="match status" value="1"/>
</dbReference>
<dbReference type="EMBL" id="Y14570">
    <property type="protein sequence ID" value="CAA74901.1"/>
    <property type="molecule type" value="Genomic_DNA"/>
</dbReference>
<feature type="DNA-binding region" description="Integrase-type" evidence="35">
    <location>
        <begin position="1399"/>
        <end position="1448"/>
    </location>
</feature>
<dbReference type="InterPro" id="IPR001878">
    <property type="entry name" value="Znf_CCHC"/>
</dbReference>
<dbReference type="Gene3D" id="4.10.60.10">
    <property type="entry name" value="Zinc finger, CCHC-type"/>
    <property type="match status" value="1"/>
</dbReference>
<evidence type="ECO:0000256" key="7">
    <source>
        <dbReference type="ARBA" id="ARBA00022679"/>
    </source>
</evidence>
<keyword evidence="17" id="KW-0378">Hydrolase</keyword>